<dbReference type="AlphaFoldDB" id="A0A1H2VPJ1"/>
<evidence type="ECO:0000256" key="1">
    <source>
        <dbReference type="ARBA" id="ARBA00022679"/>
    </source>
</evidence>
<dbReference type="EMBL" id="FNMZ01000002">
    <property type="protein sequence ID" value="SDW70211.1"/>
    <property type="molecule type" value="Genomic_DNA"/>
</dbReference>
<dbReference type="PANTHER" id="PTHR10605:SF56">
    <property type="entry name" value="BIFUNCTIONAL HEPARAN SULFATE N-DEACETYLASE_N-SULFOTRANSFERASE"/>
    <property type="match status" value="1"/>
</dbReference>
<dbReference type="Pfam" id="PF00685">
    <property type="entry name" value="Sulfotransfer_1"/>
    <property type="match status" value="1"/>
</dbReference>
<dbReference type="GO" id="GO:0008146">
    <property type="term" value="F:sulfotransferase activity"/>
    <property type="evidence" value="ECO:0007669"/>
    <property type="project" value="InterPro"/>
</dbReference>
<accession>A0A1H2VPJ1</accession>
<reference evidence="4 5" key="1">
    <citation type="submission" date="2016-10" db="EMBL/GenBank/DDBJ databases">
        <authorList>
            <person name="de Groot N.N."/>
        </authorList>
    </citation>
    <scope>NUCLEOTIDE SEQUENCE [LARGE SCALE GENOMIC DNA]</scope>
    <source>
        <strain evidence="4 5">DSM 17890</strain>
    </source>
</reference>
<dbReference type="Gene3D" id="3.40.50.300">
    <property type="entry name" value="P-loop containing nucleotide triphosphate hydrolases"/>
    <property type="match status" value="1"/>
</dbReference>
<proteinExistence type="predicted"/>
<evidence type="ECO:0000313" key="5">
    <source>
        <dbReference type="Proteomes" id="UP000199118"/>
    </source>
</evidence>
<keyword evidence="2" id="KW-0325">Glycoprotein</keyword>
<evidence type="ECO:0000259" key="3">
    <source>
        <dbReference type="Pfam" id="PF00685"/>
    </source>
</evidence>
<evidence type="ECO:0000313" key="4">
    <source>
        <dbReference type="EMBL" id="SDW70211.1"/>
    </source>
</evidence>
<name>A0A1H2VPJ1_9RHOB</name>
<dbReference type="InterPro" id="IPR000863">
    <property type="entry name" value="Sulfotransferase_dom"/>
</dbReference>
<evidence type="ECO:0000256" key="2">
    <source>
        <dbReference type="ARBA" id="ARBA00023180"/>
    </source>
</evidence>
<feature type="domain" description="Sulfotransferase" evidence="3">
    <location>
        <begin position="5"/>
        <end position="205"/>
    </location>
</feature>
<dbReference type="RefSeq" id="WP_092680413.1">
    <property type="nucleotide sequence ID" value="NZ_FNMZ01000002.1"/>
</dbReference>
<sequence length="316" mass="35453">MPVPNLFIIGAPKCGTTALAHYISEHPEAFICDPKEPFYFCDDFPRLKQAQGLTDDAAYLALFDGADPARHKAIGEGSTNYLRSETAVANALRMNPDAKFIAMLRNPVEVVHAFHMELHFSRNEDEADFETAWRLQDARARGERIPESAQAELWLQYREMAMFSRQIERFFALVPEDQRLVLLQEDLNADCGAVYRQALAFLGLPDDGRTEFPRVNAAHAHRSELLAKLILTPPGPLKAPVEALRSALRRNRIPLVETLKRKLRKDATREAMSPAFRAELEDLYREDVARTGALLGRDLSHWLPARDPASAPAAAG</sequence>
<dbReference type="InterPro" id="IPR027417">
    <property type="entry name" value="P-loop_NTPase"/>
</dbReference>
<dbReference type="Proteomes" id="UP000199118">
    <property type="component" value="Unassembled WGS sequence"/>
</dbReference>
<organism evidence="4 5">
    <name type="scientific">Albimonas donghaensis</name>
    <dbReference type="NCBI Taxonomy" id="356660"/>
    <lineage>
        <taxon>Bacteria</taxon>
        <taxon>Pseudomonadati</taxon>
        <taxon>Pseudomonadota</taxon>
        <taxon>Alphaproteobacteria</taxon>
        <taxon>Rhodobacterales</taxon>
        <taxon>Paracoccaceae</taxon>
        <taxon>Albimonas</taxon>
    </lineage>
</organism>
<gene>
    <name evidence="4" type="ORF">SAMN05444336_102134</name>
</gene>
<protein>
    <submittedName>
        <fullName evidence="4">Sulfotransferase family protein</fullName>
    </submittedName>
</protein>
<dbReference type="PANTHER" id="PTHR10605">
    <property type="entry name" value="HEPARAN SULFATE SULFOTRANSFERASE"/>
    <property type="match status" value="1"/>
</dbReference>
<dbReference type="InterPro" id="IPR037359">
    <property type="entry name" value="NST/OST"/>
</dbReference>
<keyword evidence="5" id="KW-1185">Reference proteome</keyword>
<keyword evidence="1 4" id="KW-0808">Transferase</keyword>
<dbReference type="SUPFAM" id="SSF52540">
    <property type="entry name" value="P-loop containing nucleoside triphosphate hydrolases"/>
    <property type="match status" value="1"/>
</dbReference>
<dbReference type="STRING" id="356660.SAMN05444336_102134"/>